<proteinExistence type="predicted"/>
<sequence length="175" mass="19031">DPLYRRGGRNPGAFRRPGRLRRARLPEDVLRGASRGPGLGLAQRPGDVRGGPGVAFQGRVRGRRHRAGRAQRPPRPVPQRRRRHRGGARTRGGARLPGPQVLLRLLRHKPPPRAPDPARVLGRRGGRGDGGDAAARSPRAPAFCAGVGPRAEGLLVQVPALDGLRAQKPRRRFRV</sequence>
<dbReference type="AlphaFoldDB" id="A0A6J4PHA3"/>
<feature type="compositionally biased region" description="Basic residues" evidence="1">
    <location>
        <begin position="60"/>
        <end position="69"/>
    </location>
</feature>
<reference evidence="2" key="1">
    <citation type="submission" date="2020-02" db="EMBL/GenBank/DDBJ databases">
        <authorList>
            <person name="Meier V. D."/>
        </authorList>
    </citation>
    <scope>NUCLEOTIDE SEQUENCE</scope>
    <source>
        <strain evidence="2">AVDCRST_MAG22</strain>
    </source>
</reference>
<protein>
    <submittedName>
        <fullName evidence="2">Uncharacterized protein</fullName>
    </submittedName>
</protein>
<organism evidence="2">
    <name type="scientific">uncultured Rubrobacteraceae bacterium</name>
    <dbReference type="NCBI Taxonomy" id="349277"/>
    <lineage>
        <taxon>Bacteria</taxon>
        <taxon>Bacillati</taxon>
        <taxon>Actinomycetota</taxon>
        <taxon>Rubrobacteria</taxon>
        <taxon>Rubrobacterales</taxon>
        <taxon>Rubrobacteraceae</taxon>
        <taxon>environmental samples</taxon>
    </lineage>
</organism>
<dbReference type="EMBL" id="CADCUV010000083">
    <property type="protein sequence ID" value="CAA9413524.1"/>
    <property type="molecule type" value="Genomic_DNA"/>
</dbReference>
<feature type="non-terminal residue" evidence="2">
    <location>
        <position position="1"/>
    </location>
</feature>
<evidence type="ECO:0000256" key="1">
    <source>
        <dbReference type="SAM" id="MobiDB-lite"/>
    </source>
</evidence>
<feature type="region of interest" description="Disordered" evidence="1">
    <location>
        <begin position="1"/>
        <end position="140"/>
    </location>
</feature>
<accession>A0A6J4PHA3</accession>
<evidence type="ECO:0000313" key="2">
    <source>
        <dbReference type="EMBL" id="CAA9413524.1"/>
    </source>
</evidence>
<feature type="compositionally biased region" description="Basic residues" evidence="1">
    <location>
        <begin position="78"/>
        <end position="88"/>
    </location>
</feature>
<feature type="non-terminal residue" evidence="2">
    <location>
        <position position="175"/>
    </location>
</feature>
<gene>
    <name evidence="2" type="ORF">AVDCRST_MAG22-2056</name>
</gene>
<name>A0A6J4PHA3_9ACTN</name>
<feature type="compositionally biased region" description="Low complexity" evidence="1">
    <location>
        <begin position="91"/>
        <end position="104"/>
    </location>
</feature>